<protein>
    <submittedName>
        <fullName evidence="3">Putative LuxR-family transcriptional regulatory protein</fullName>
    </submittedName>
</protein>
<dbReference type="Proteomes" id="UP000008084">
    <property type="component" value="Chromosome"/>
</dbReference>
<evidence type="ECO:0000259" key="2">
    <source>
        <dbReference type="SMART" id="SM00421"/>
    </source>
</evidence>
<dbReference type="InterPro" id="IPR000792">
    <property type="entry name" value="Tscrpt_reg_LuxR_C"/>
</dbReference>
<gene>
    <name evidence="3" type="ordered locus">Y11_06621</name>
</gene>
<organism evidence="3 4">
    <name type="scientific">Yersinia enterocolitica subsp. palearctica serotype O:3 (strain DSM 13030 / CIP 106945 / Y11)</name>
    <dbReference type="NCBI Taxonomy" id="930944"/>
    <lineage>
        <taxon>Bacteria</taxon>
        <taxon>Pseudomonadati</taxon>
        <taxon>Pseudomonadota</taxon>
        <taxon>Gammaproteobacteria</taxon>
        <taxon>Enterobacterales</taxon>
        <taxon>Yersiniaceae</taxon>
        <taxon>Yersinia</taxon>
    </lineage>
</organism>
<evidence type="ECO:0000256" key="1">
    <source>
        <dbReference type="ARBA" id="ARBA00023125"/>
    </source>
</evidence>
<dbReference type="SUPFAM" id="SSF46894">
    <property type="entry name" value="C-terminal effector domain of the bipartite response regulators"/>
    <property type="match status" value="1"/>
</dbReference>
<dbReference type="InterPro" id="IPR016032">
    <property type="entry name" value="Sig_transdc_resp-reg_C-effctor"/>
</dbReference>
<dbReference type="Pfam" id="PF00196">
    <property type="entry name" value="GerE"/>
    <property type="match status" value="1"/>
</dbReference>
<keyword evidence="1" id="KW-0238">DNA-binding</keyword>
<reference evidence="3 4" key="1">
    <citation type="journal article" date="2011" name="J. Bacteriol.">
        <title>Complete genome sequence of Yersinia enterocolitica subsp. palearctica serogroup O:3.</title>
        <authorList>
            <person name="Batzilla J."/>
            <person name="Hoper D."/>
            <person name="Antonenka U."/>
            <person name="Heesemann J."/>
            <person name="Rakin A."/>
        </authorList>
    </citation>
    <scope>NUCLEOTIDE SEQUENCE [LARGE SCALE GENOMIC DNA]</scope>
    <source>
        <strain evidence="4">DSM 13030 / CIP 106945 / Y11</strain>
    </source>
</reference>
<name>A0A0H3NZP9_YERE1</name>
<dbReference type="KEGG" id="yey:Y11_06621"/>
<dbReference type="Pfam" id="PF08448">
    <property type="entry name" value="PAS_4"/>
    <property type="match status" value="1"/>
</dbReference>
<evidence type="ECO:0000313" key="3">
    <source>
        <dbReference type="EMBL" id="CBY27519.1"/>
    </source>
</evidence>
<dbReference type="HOGENOM" id="CLU_075576_1_0_6"/>
<dbReference type="Gene3D" id="1.10.10.10">
    <property type="entry name" value="Winged helix-like DNA-binding domain superfamily/Winged helix DNA-binding domain"/>
    <property type="match status" value="1"/>
</dbReference>
<dbReference type="InterPro" id="IPR013656">
    <property type="entry name" value="PAS_4"/>
</dbReference>
<dbReference type="InterPro" id="IPR036388">
    <property type="entry name" value="WH-like_DNA-bd_sf"/>
</dbReference>
<dbReference type="GeneID" id="31408797"/>
<accession>A0A0H3NZP9</accession>
<dbReference type="EMBL" id="FR729477">
    <property type="protein sequence ID" value="CBY27519.1"/>
    <property type="molecule type" value="Genomic_DNA"/>
</dbReference>
<proteinExistence type="predicted"/>
<feature type="domain" description="HTH luxR-type" evidence="2">
    <location>
        <begin position="155"/>
        <end position="212"/>
    </location>
</feature>
<evidence type="ECO:0000313" key="4">
    <source>
        <dbReference type="Proteomes" id="UP000008084"/>
    </source>
</evidence>
<dbReference type="RefSeq" id="WP_005163567.1">
    <property type="nucleotide sequence ID" value="NC_017564.1"/>
</dbReference>
<dbReference type="AlphaFoldDB" id="A0A0H3NZP9"/>
<sequence>MNNINHKNIMSFKGIDAGSFGSLLSFMENNEEPWGVKDCESRFMYANKATLKFSQLPINFSIEGRLDNECPAQWADFAPDLQRQDREVETAKKRVAMIQTCLWGQEHTLCEKYPLFDNEKKCIGTIFHVTKFNFISLYDLFNKEIPPVLVIYPPTNDFTKKELEVIFYLLQSLNSKEIGERLNLSKRTIENKLQLIYGKVNVNSLSSFKEYCKVEGFERYIPEWLIKRGCVFI</sequence>
<dbReference type="SMART" id="SM00421">
    <property type="entry name" value="HTH_LUXR"/>
    <property type="match status" value="1"/>
</dbReference>
<dbReference type="GO" id="GO:0003677">
    <property type="term" value="F:DNA binding"/>
    <property type="evidence" value="ECO:0007669"/>
    <property type="project" value="UniProtKB-KW"/>
</dbReference>
<dbReference type="GO" id="GO:0006355">
    <property type="term" value="P:regulation of DNA-templated transcription"/>
    <property type="evidence" value="ECO:0007669"/>
    <property type="project" value="InterPro"/>
</dbReference>
<dbReference type="PATRIC" id="fig|930944.6.peg.656"/>